<dbReference type="InterPro" id="IPR009061">
    <property type="entry name" value="DNA-bd_dom_put_sf"/>
</dbReference>
<name>A0A1I4U014_9FLAO</name>
<dbReference type="Proteomes" id="UP000199149">
    <property type="component" value="Unassembled WGS sequence"/>
</dbReference>
<dbReference type="OrthoDB" id="1097811at2"/>
<evidence type="ECO:0000313" key="3">
    <source>
        <dbReference type="Proteomes" id="UP000199149"/>
    </source>
</evidence>
<proteinExistence type="predicted"/>
<gene>
    <name evidence="2" type="ORF">SAMN05421738_1034</name>
</gene>
<keyword evidence="3" id="KW-1185">Reference proteome</keyword>
<sequence length="91" mass="10740">MNTLTLYNVDADDLIIKIKTIVEKTINQQKEILTMEVEFLTREETARILKIDLSTLYRWTTKGIISQYGLGNKRYYLRSEIEQKLLSNKLN</sequence>
<reference evidence="3" key="1">
    <citation type="submission" date="2016-10" db="EMBL/GenBank/DDBJ databases">
        <authorList>
            <person name="Varghese N."/>
            <person name="Submissions S."/>
        </authorList>
    </citation>
    <scope>NUCLEOTIDE SEQUENCE [LARGE SCALE GENOMIC DNA]</scope>
    <source>
        <strain evidence="3">XJ109</strain>
    </source>
</reference>
<accession>A0A1I4U014</accession>
<dbReference type="InterPro" id="IPR041657">
    <property type="entry name" value="HTH_17"/>
</dbReference>
<protein>
    <submittedName>
        <fullName evidence="2">Helix-turn-helix domain-containing protein</fullName>
    </submittedName>
</protein>
<organism evidence="2 3">
    <name type="scientific">Algoriella xinjiangensis</name>
    <dbReference type="NCBI Taxonomy" id="684065"/>
    <lineage>
        <taxon>Bacteria</taxon>
        <taxon>Pseudomonadati</taxon>
        <taxon>Bacteroidota</taxon>
        <taxon>Flavobacteriia</taxon>
        <taxon>Flavobacteriales</taxon>
        <taxon>Weeksellaceae</taxon>
        <taxon>Algoriella</taxon>
    </lineage>
</organism>
<evidence type="ECO:0000313" key="2">
    <source>
        <dbReference type="EMBL" id="SFM82352.1"/>
    </source>
</evidence>
<feature type="domain" description="Helix-turn-helix" evidence="1">
    <location>
        <begin position="39"/>
        <end position="83"/>
    </location>
</feature>
<dbReference type="STRING" id="684065.SAMN05421738_1034"/>
<dbReference type="Pfam" id="PF12728">
    <property type="entry name" value="HTH_17"/>
    <property type="match status" value="1"/>
</dbReference>
<dbReference type="RefSeq" id="WP_092906493.1">
    <property type="nucleotide sequence ID" value="NZ_FOUZ01000003.1"/>
</dbReference>
<dbReference type="SUPFAM" id="SSF46955">
    <property type="entry name" value="Putative DNA-binding domain"/>
    <property type="match status" value="1"/>
</dbReference>
<evidence type="ECO:0000259" key="1">
    <source>
        <dbReference type="Pfam" id="PF12728"/>
    </source>
</evidence>
<dbReference type="EMBL" id="FOUZ01000003">
    <property type="protein sequence ID" value="SFM82352.1"/>
    <property type="molecule type" value="Genomic_DNA"/>
</dbReference>
<dbReference type="AlphaFoldDB" id="A0A1I4U014"/>